<dbReference type="AlphaFoldDB" id="A0A074XI50"/>
<dbReference type="EMBL" id="KL584707">
    <property type="protein sequence ID" value="KEQ74256.1"/>
    <property type="molecule type" value="Genomic_DNA"/>
</dbReference>
<dbReference type="RefSeq" id="XP_013428767.1">
    <property type="nucleotide sequence ID" value="XM_013573313.1"/>
</dbReference>
<sequence length="643" mass="71737">MASAGDSIVAPTRETDLQKNSNTSQPKLRRSKRLINNPTSQTSTIEPSRAAARVPRPVDPVQRRKNAWPFKWEGWRINAIAFQFRRSGLEAVQKLREGQNDLWKTSPQDASLYEDALQVFNDEQAAREIQQKFLLPEEVGGVAPIEEAIEEDEAARALLDLDYSDRNDVYVQDETVDNTLMPRPFNPKNVAETNLPRLMELDAVTQAPVDSAMTDALLAAQRGIEVPTARDDSNGNLTITTTYHDSHTTRVTKHVTPKAITDDEVALALLGLAYSSNPQDYVKDDIPINTPALRHFHSENSIIADHSPENHKGKTSEPTSRRTTRFKGKSRADTSSAPEKYEVPDHHQKAPKRVTKSVPLSVRKPHTRALLETSTPSPPLTEGAEQRTKSGKTTVSRGQRSTQQAAVSQSPRKLRSSAHQDPNEQPSNPRRSKRKATAEGTVDEAPTTKKPKSTPRTETDSTPTSRSKIELVRHEDSDDDEYDNDGDEADQLSPVKTKSTKTKHKKTTRQSQRGVVVNQSPAVPQVPAAPPISAQPNTVVAVQPAAALPTRAPPNTAGIPNDALALNEFFRKDHPCSLGVQLPINRTRTRWEWSAYVTRKTGNAQFDWGNETHVRDVNRWRQQRIRRRLTEHGVVRDGRKHDD</sequence>
<feature type="compositionally biased region" description="Basic residues" evidence="1">
    <location>
        <begin position="498"/>
        <end position="508"/>
    </location>
</feature>
<feature type="compositionally biased region" description="Basic and acidic residues" evidence="1">
    <location>
        <begin position="467"/>
        <end position="476"/>
    </location>
</feature>
<feature type="compositionally biased region" description="Basic and acidic residues" evidence="1">
    <location>
        <begin position="339"/>
        <end position="348"/>
    </location>
</feature>
<protein>
    <submittedName>
        <fullName evidence="2">Uncharacterized protein</fullName>
    </submittedName>
</protein>
<accession>A0A074XI50</accession>
<dbReference type="Proteomes" id="UP000027730">
    <property type="component" value="Unassembled WGS sequence"/>
</dbReference>
<dbReference type="OrthoDB" id="3936003at2759"/>
<evidence type="ECO:0000256" key="1">
    <source>
        <dbReference type="SAM" id="MobiDB-lite"/>
    </source>
</evidence>
<evidence type="ECO:0000313" key="2">
    <source>
        <dbReference type="EMBL" id="KEQ74256.1"/>
    </source>
</evidence>
<feature type="compositionally biased region" description="Basic and acidic residues" evidence="1">
    <location>
        <begin position="306"/>
        <end position="315"/>
    </location>
</feature>
<organism evidence="2 3">
    <name type="scientific">Aureobasidium namibiae CBS 147.97</name>
    <dbReference type="NCBI Taxonomy" id="1043004"/>
    <lineage>
        <taxon>Eukaryota</taxon>
        <taxon>Fungi</taxon>
        <taxon>Dikarya</taxon>
        <taxon>Ascomycota</taxon>
        <taxon>Pezizomycotina</taxon>
        <taxon>Dothideomycetes</taxon>
        <taxon>Dothideomycetidae</taxon>
        <taxon>Dothideales</taxon>
        <taxon>Saccotheciaceae</taxon>
        <taxon>Aureobasidium</taxon>
    </lineage>
</organism>
<evidence type="ECO:0000313" key="3">
    <source>
        <dbReference type="Proteomes" id="UP000027730"/>
    </source>
</evidence>
<name>A0A074XI50_9PEZI</name>
<gene>
    <name evidence="2" type="ORF">M436DRAFT_80697</name>
</gene>
<feature type="compositionally biased region" description="Acidic residues" evidence="1">
    <location>
        <begin position="477"/>
        <end position="490"/>
    </location>
</feature>
<keyword evidence="3" id="KW-1185">Reference proteome</keyword>
<proteinExistence type="predicted"/>
<feature type="region of interest" description="Disordered" evidence="1">
    <location>
        <begin position="1"/>
        <end position="58"/>
    </location>
</feature>
<reference evidence="2 3" key="1">
    <citation type="journal article" date="2014" name="BMC Genomics">
        <title>Genome sequencing of four Aureobasidium pullulans varieties: biotechnological potential, stress tolerance, and description of new species.</title>
        <authorList>
            <person name="Gostin Ar C."/>
            <person name="Ohm R.A."/>
            <person name="Kogej T."/>
            <person name="Sonjak S."/>
            <person name="Turk M."/>
            <person name="Zajc J."/>
            <person name="Zalar P."/>
            <person name="Grube M."/>
            <person name="Sun H."/>
            <person name="Han J."/>
            <person name="Sharma A."/>
            <person name="Chiniquy J."/>
            <person name="Ngan C.Y."/>
            <person name="Lipzen A."/>
            <person name="Barry K."/>
            <person name="Grigoriev I.V."/>
            <person name="Gunde-Cimerman N."/>
        </authorList>
    </citation>
    <scope>NUCLEOTIDE SEQUENCE [LARGE SCALE GENOMIC DNA]</scope>
    <source>
        <strain evidence="2 3">CBS 147.97</strain>
    </source>
</reference>
<feature type="region of interest" description="Disordered" evidence="1">
    <location>
        <begin position="301"/>
        <end position="516"/>
    </location>
</feature>
<dbReference type="HOGENOM" id="CLU_377203_0_0_1"/>
<dbReference type="GeneID" id="25416661"/>
<feature type="compositionally biased region" description="Polar residues" evidence="1">
    <location>
        <begin position="34"/>
        <end position="46"/>
    </location>
</feature>
<feature type="compositionally biased region" description="Polar residues" evidence="1">
    <location>
        <begin position="391"/>
        <end position="429"/>
    </location>
</feature>